<sequence>MYLLTSPGSQPRALVATHIVGAFLGVSWAHITSSLPQPLGQLLACAFAVSILTALMMITGTMQPSASATTCLAALHEYGAMKDQGFMFMVCPALLGGCVICFLGWILNNLIPWRHCYPVWL</sequence>
<dbReference type="AlphaFoldDB" id="S9UEL5"/>
<dbReference type="Pfam" id="PF04982">
    <property type="entry name" value="TM_HPP"/>
    <property type="match status" value="1"/>
</dbReference>
<organism evidence="3 5">
    <name type="scientific">Strigomonas culicis</name>
    <dbReference type="NCBI Taxonomy" id="28005"/>
    <lineage>
        <taxon>Eukaryota</taxon>
        <taxon>Discoba</taxon>
        <taxon>Euglenozoa</taxon>
        <taxon>Kinetoplastea</taxon>
        <taxon>Metakinetoplastina</taxon>
        <taxon>Trypanosomatida</taxon>
        <taxon>Trypanosomatidae</taxon>
        <taxon>Strigomonadinae</taxon>
        <taxon>Strigomonas</taxon>
    </lineage>
</organism>
<dbReference type="EMBL" id="ATMH01005781">
    <property type="protein sequence ID" value="EPY27378.1"/>
    <property type="molecule type" value="Genomic_DNA"/>
</dbReference>
<keyword evidence="1" id="KW-0472">Membrane</keyword>
<dbReference type="PANTHER" id="PTHR33741:SF5">
    <property type="entry name" value="TRANSMEMBRANE PROTEIN DDB_G0269096-RELATED"/>
    <property type="match status" value="1"/>
</dbReference>
<evidence type="ECO:0000313" key="4">
    <source>
        <dbReference type="EMBL" id="EPY37255.1"/>
    </source>
</evidence>
<evidence type="ECO:0000259" key="2">
    <source>
        <dbReference type="Pfam" id="PF04982"/>
    </source>
</evidence>
<reference evidence="3 5" key="1">
    <citation type="journal article" date="2013" name="PLoS ONE">
        <title>Predicting the Proteins of Angomonas deanei, Strigomonas culicis and Their Respective Endosymbionts Reveals New Aspects of the Trypanosomatidae Family.</title>
        <authorList>
            <person name="Motta M.C."/>
            <person name="Martins A.C."/>
            <person name="de Souza S.S."/>
            <person name="Catta-Preta C.M."/>
            <person name="Silva R."/>
            <person name="Klein C.C."/>
            <person name="de Almeida L.G."/>
            <person name="de Lima Cunha O."/>
            <person name="Ciapina L.P."/>
            <person name="Brocchi M."/>
            <person name="Colabardini A.C."/>
            <person name="de Araujo Lima B."/>
            <person name="Machado C.R."/>
            <person name="de Almeida Soares C.M."/>
            <person name="Probst C.M."/>
            <person name="de Menezes C.B."/>
            <person name="Thompson C.E."/>
            <person name="Bartholomeu D.C."/>
            <person name="Gradia D.F."/>
            <person name="Pavoni D.P."/>
            <person name="Grisard E.C."/>
            <person name="Fantinatti-Garboggini F."/>
            <person name="Marchini F.K."/>
            <person name="Rodrigues-Luiz G.F."/>
            <person name="Wagner G."/>
            <person name="Goldman G.H."/>
            <person name="Fietto J.L."/>
            <person name="Elias M.C."/>
            <person name="Goldman M.H."/>
            <person name="Sagot M.F."/>
            <person name="Pereira M."/>
            <person name="Stoco P.H."/>
            <person name="de Mendonca-Neto R.P."/>
            <person name="Teixeira S.M."/>
            <person name="Maciel T.E."/>
            <person name="de Oliveira Mendes T.A."/>
            <person name="Urmenyi T.P."/>
            <person name="de Souza W."/>
            <person name="Schenkman S."/>
            <person name="de Vasconcelos A.T."/>
        </authorList>
    </citation>
    <scope>NUCLEOTIDE SEQUENCE [LARGE SCALE GENOMIC DNA]</scope>
</reference>
<feature type="domain" description="HPP transmembrane region" evidence="2">
    <location>
        <begin position="4"/>
        <end position="115"/>
    </location>
</feature>
<name>S9UEL5_9TRYP</name>
<dbReference type="PANTHER" id="PTHR33741">
    <property type="entry name" value="TRANSMEMBRANE PROTEIN DDB_G0269096-RELATED"/>
    <property type="match status" value="1"/>
</dbReference>
<accession>S9UEL5</accession>
<feature type="transmembrane region" description="Helical" evidence="1">
    <location>
        <begin position="39"/>
        <end position="58"/>
    </location>
</feature>
<dbReference type="Proteomes" id="UP000015354">
    <property type="component" value="Unassembled WGS sequence"/>
</dbReference>
<proteinExistence type="predicted"/>
<gene>
    <name evidence="4" type="ORF">STCU_00042</name>
    <name evidence="3" type="ORF">STCU_05781</name>
</gene>
<feature type="transmembrane region" description="Helical" evidence="1">
    <location>
        <begin position="86"/>
        <end position="107"/>
    </location>
</feature>
<evidence type="ECO:0000256" key="1">
    <source>
        <dbReference type="SAM" id="Phobius"/>
    </source>
</evidence>
<comment type="caution">
    <text evidence="3">The sequence shown here is derived from an EMBL/GenBank/DDBJ whole genome shotgun (WGS) entry which is preliminary data.</text>
</comment>
<keyword evidence="1" id="KW-0812">Transmembrane</keyword>
<dbReference type="EMBL" id="ATMH01000042">
    <property type="protein sequence ID" value="EPY37255.1"/>
    <property type="molecule type" value="Genomic_DNA"/>
</dbReference>
<dbReference type="InterPro" id="IPR007065">
    <property type="entry name" value="HPP"/>
</dbReference>
<dbReference type="InterPro" id="IPR058581">
    <property type="entry name" value="TM_HPP"/>
</dbReference>
<reference evidence="3" key="2">
    <citation type="submission" date="2013-03" db="EMBL/GenBank/DDBJ databases">
        <authorList>
            <person name="Motta M.C.M."/>
            <person name="Martins A.C.A."/>
            <person name="Preta C.M.C.C."/>
            <person name="Silva R."/>
            <person name="de Souza S.S."/>
            <person name="Klein C.C."/>
            <person name="de Almeida L.G.P."/>
            <person name="Cunha O.L."/>
            <person name="Colabardini A.C."/>
            <person name="Lima B.A."/>
            <person name="Machado C.R."/>
            <person name="Soares C.M.A."/>
            <person name="de Menezes C.B.A."/>
            <person name="Bartolomeu D.C."/>
            <person name="Grisard E.C."/>
            <person name="Fantinatti-Garboggini F."/>
            <person name="Rodrigues-Luiz G.F."/>
            <person name="Wagner G."/>
            <person name="Goldman G.H."/>
            <person name="Fietto J.L.R."/>
            <person name="Ciapina L.P."/>
            <person name="Brocchi M."/>
            <person name="Elias M.C."/>
            <person name="Goldman M.H.S."/>
            <person name="Sagot M.-F."/>
            <person name="Pereira M."/>
            <person name="Stoco P.H."/>
            <person name="Teixeira S.M.R."/>
            <person name="de Mendonca-Neto R.P."/>
            <person name="Maciel T.E.F."/>
            <person name="Mendes T.A.O."/>
            <person name="Urmenyi T.P."/>
            <person name="Teixeira M.M.G."/>
            <person name="de Camargo E.F.P."/>
            <person name="de Sousa W."/>
            <person name="Schenkman S."/>
            <person name="de Vasconcelos A.T.R."/>
        </authorList>
    </citation>
    <scope>NUCLEOTIDE SEQUENCE</scope>
</reference>
<keyword evidence="5" id="KW-1185">Reference proteome</keyword>
<keyword evidence="1" id="KW-1133">Transmembrane helix</keyword>
<evidence type="ECO:0000313" key="3">
    <source>
        <dbReference type="EMBL" id="EPY27378.1"/>
    </source>
</evidence>
<evidence type="ECO:0000313" key="5">
    <source>
        <dbReference type="Proteomes" id="UP000015354"/>
    </source>
</evidence>
<dbReference type="OrthoDB" id="2016548at2759"/>
<protein>
    <submittedName>
        <fullName evidence="3">HPP family protein</fullName>
    </submittedName>
</protein>